<evidence type="ECO:0000256" key="5">
    <source>
        <dbReference type="ARBA" id="ARBA00022490"/>
    </source>
</evidence>
<keyword evidence="5 10" id="KW-0963">Cytoplasm</keyword>
<evidence type="ECO:0000256" key="9">
    <source>
        <dbReference type="ARBA" id="ARBA00023004"/>
    </source>
</evidence>
<dbReference type="InParanoid" id="A0A068VLP4"/>
<comment type="cofactor">
    <cofactor evidence="10">
        <name>Fe cation</name>
        <dbReference type="ChEBI" id="CHEBI:24875"/>
    </cofactor>
    <text evidence="10">Binds 2 iron ions per subunit.</text>
</comment>
<protein>
    <recommendedName>
        <fullName evidence="4 10">Inositol oxygenase</fullName>
        <ecNumber evidence="4 10">1.13.99.1</ecNumber>
    </recommendedName>
    <alternativeName>
        <fullName evidence="10">Myo-inositol oxygenase</fullName>
    </alternativeName>
</protein>
<evidence type="ECO:0000256" key="1">
    <source>
        <dbReference type="ARBA" id="ARBA00004496"/>
    </source>
</evidence>
<reference evidence="12" key="1">
    <citation type="journal article" date="2014" name="Science">
        <title>The coffee genome provides insight into the convergent evolution of caffeine biosynthesis.</title>
        <authorList>
            <person name="Denoeud F."/>
            <person name="Carretero-Paulet L."/>
            <person name="Dereeper A."/>
            <person name="Droc G."/>
            <person name="Guyot R."/>
            <person name="Pietrella M."/>
            <person name="Zheng C."/>
            <person name="Alberti A."/>
            <person name="Anthony F."/>
            <person name="Aprea G."/>
            <person name="Aury J.M."/>
            <person name="Bento P."/>
            <person name="Bernard M."/>
            <person name="Bocs S."/>
            <person name="Campa C."/>
            <person name="Cenci A."/>
            <person name="Combes M.C."/>
            <person name="Crouzillat D."/>
            <person name="Da Silva C."/>
            <person name="Daddiego L."/>
            <person name="De Bellis F."/>
            <person name="Dussert S."/>
            <person name="Garsmeur O."/>
            <person name="Gayraud T."/>
            <person name="Guignon V."/>
            <person name="Jahn K."/>
            <person name="Jamilloux V."/>
            <person name="Joet T."/>
            <person name="Labadie K."/>
            <person name="Lan T."/>
            <person name="Leclercq J."/>
            <person name="Lepelley M."/>
            <person name="Leroy T."/>
            <person name="Li L.T."/>
            <person name="Librado P."/>
            <person name="Lopez L."/>
            <person name="Munoz A."/>
            <person name="Noel B."/>
            <person name="Pallavicini A."/>
            <person name="Perrotta G."/>
            <person name="Poncet V."/>
            <person name="Pot D."/>
            <person name="Priyono X."/>
            <person name="Rigoreau M."/>
            <person name="Rouard M."/>
            <person name="Rozas J."/>
            <person name="Tranchant-Dubreuil C."/>
            <person name="VanBuren R."/>
            <person name="Zhang Q."/>
            <person name="Andrade A.C."/>
            <person name="Argout X."/>
            <person name="Bertrand B."/>
            <person name="de Kochko A."/>
            <person name="Graziosi G."/>
            <person name="Henry R.J."/>
            <person name="Jayarama X."/>
            <person name="Ming R."/>
            <person name="Nagai C."/>
            <person name="Rounsley S."/>
            <person name="Sankoff D."/>
            <person name="Giuliano G."/>
            <person name="Albert V.A."/>
            <person name="Wincker P."/>
            <person name="Lashermes P."/>
        </authorList>
    </citation>
    <scope>NUCLEOTIDE SEQUENCE [LARGE SCALE GENOMIC DNA]</scope>
    <source>
        <strain evidence="12">cv. DH200-94</strain>
    </source>
</reference>
<evidence type="ECO:0000256" key="2">
    <source>
        <dbReference type="ARBA" id="ARBA00005167"/>
    </source>
</evidence>
<comment type="subcellular location">
    <subcellularLocation>
        <location evidence="1 10">Cytoplasm</location>
    </subcellularLocation>
</comment>
<comment type="similarity">
    <text evidence="3 10">Belongs to the myo-inositol oxygenase family.</text>
</comment>
<dbReference type="GO" id="GO:0019853">
    <property type="term" value="P:L-ascorbic acid biosynthetic process"/>
    <property type="evidence" value="ECO:0007669"/>
    <property type="project" value="UniProtKB-KW"/>
</dbReference>
<dbReference type="AlphaFoldDB" id="A0A068VLP4"/>
<dbReference type="InterPro" id="IPR007828">
    <property type="entry name" value="Inositol_oxygenase"/>
</dbReference>
<comment type="pathway">
    <text evidence="2 10">Polyol metabolism; myo-inositol degradation into D-glucuronate; D-glucuronate from myo-inositol: step 1/1.</text>
</comment>
<accession>A0A068VLP4</accession>
<dbReference type="Proteomes" id="UP000295252">
    <property type="component" value="Unassembled WGS sequence"/>
</dbReference>
<dbReference type="GO" id="GO:0005506">
    <property type="term" value="F:iron ion binding"/>
    <property type="evidence" value="ECO:0007669"/>
    <property type="project" value="InterPro"/>
</dbReference>
<keyword evidence="9 10" id="KW-0408">Iron</keyword>
<evidence type="ECO:0000256" key="6">
    <source>
        <dbReference type="ARBA" id="ARBA00022644"/>
    </source>
</evidence>
<dbReference type="GO" id="GO:0005737">
    <property type="term" value="C:cytoplasm"/>
    <property type="evidence" value="ECO:0007669"/>
    <property type="project" value="UniProtKB-SubCell"/>
</dbReference>
<evidence type="ECO:0000256" key="7">
    <source>
        <dbReference type="ARBA" id="ARBA00022723"/>
    </source>
</evidence>
<evidence type="ECO:0000256" key="4">
    <source>
        <dbReference type="ARBA" id="ARBA00011919"/>
    </source>
</evidence>
<keyword evidence="8 10" id="KW-0560">Oxidoreductase</keyword>
<keyword evidence="6" id="KW-0060">Ascorbate biosynthesis</keyword>
<keyword evidence="7 10" id="KW-0479">Metal-binding</keyword>
<dbReference type="EMBL" id="HG743820">
    <property type="protein sequence ID" value="CDP21539.1"/>
    <property type="molecule type" value="Genomic_DNA"/>
</dbReference>
<sequence length="29" mass="3538">MCKVKISLEEVKSYYLSLIEKYFPAKLKW</sequence>
<name>A0A068VLP4_COFCA</name>
<gene>
    <name evidence="11" type="ORF">GSCOC_T00009524001</name>
</gene>
<evidence type="ECO:0000256" key="10">
    <source>
        <dbReference type="RuleBase" id="RU367039"/>
    </source>
</evidence>
<comment type="catalytic activity">
    <reaction evidence="10">
        <text>myo-inositol + O2 = D-glucuronate + H2O + H(+)</text>
        <dbReference type="Rhea" id="RHEA:23696"/>
        <dbReference type="ChEBI" id="CHEBI:15377"/>
        <dbReference type="ChEBI" id="CHEBI:15378"/>
        <dbReference type="ChEBI" id="CHEBI:15379"/>
        <dbReference type="ChEBI" id="CHEBI:17268"/>
        <dbReference type="ChEBI" id="CHEBI:58720"/>
        <dbReference type="EC" id="1.13.99.1"/>
    </reaction>
</comment>
<dbReference type="GO" id="GO:0050113">
    <property type="term" value="F:inositol oxygenase activity"/>
    <property type="evidence" value="ECO:0007669"/>
    <property type="project" value="UniProtKB-UniRule"/>
</dbReference>
<organism evidence="11 12">
    <name type="scientific">Coffea canephora</name>
    <name type="common">Robusta coffee</name>
    <dbReference type="NCBI Taxonomy" id="49390"/>
    <lineage>
        <taxon>Eukaryota</taxon>
        <taxon>Viridiplantae</taxon>
        <taxon>Streptophyta</taxon>
        <taxon>Embryophyta</taxon>
        <taxon>Tracheophyta</taxon>
        <taxon>Spermatophyta</taxon>
        <taxon>Magnoliopsida</taxon>
        <taxon>eudicotyledons</taxon>
        <taxon>Gunneridae</taxon>
        <taxon>Pentapetalae</taxon>
        <taxon>asterids</taxon>
        <taxon>lamiids</taxon>
        <taxon>Gentianales</taxon>
        <taxon>Rubiaceae</taxon>
        <taxon>Ixoroideae</taxon>
        <taxon>Gardenieae complex</taxon>
        <taxon>Bertiereae - Coffeeae clade</taxon>
        <taxon>Coffeeae</taxon>
        <taxon>Coffea</taxon>
    </lineage>
</organism>
<dbReference type="PhylomeDB" id="A0A068VLP4"/>
<dbReference type="EC" id="1.13.99.1" evidence="4 10"/>
<dbReference type="UniPathway" id="UPA00111">
    <property type="reaction ID" value="UER00527"/>
</dbReference>
<evidence type="ECO:0000256" key="3">
    <source>
        <dbReference type="ARBA" id="ARBA00005286"/>
    </source>
</evidence>
<evidence type="ECO:0000313" key="11">
    <source>
        <dbReference type="EMBL" id="CDP21539.1"/>
    </source>
</evidence>
<dbReference type="GO" id="GO:0019310">
    <property type="term" value="P:inositol catabolic process"/>
    <property type="evidence" value="ECO:0007669"/>
    <property type="project" value="UniProtKB-UniRule"/>
</dbReference>
<dbReference type="Pfam" id="PF05153">
    <property type="entry name" value="MIOX"/>
    <property type="match status" value="1"/>
</dbReference>
<proteinExistence type="inferred from homology"/>
<evidence type="ECO:0000256" key="8">
    <source>
        <dbReference type="ARBA" id="ARBA00023002"/>
    </source>
</evidence>
<dbReference type="Gramene" id="CDP21539">
    <property type="protein sequence ID" value="CDP21539"/>
    <property type="gene ID" value="GSCOC_T00009524001"/>
</dbReference>
<evidence type="ECO:0000313" key="12">
    <source>
        <dbReference type="Proteomes" id="UP000295252"/>
    </source>
</evidence>
<keyword evidence="12" id="KW-1185">Reference proteome</keyword>